<dbReference type="EMBL" id="JBAFSM010000036">
    <property type="protein sequence ID" value="MEG3438861.1"/>
    <property type="molecule type" value="Genomic_DNA"/>
</dbReference>
<accession>A0AAW9QYZ6</accession>
<reference evidence="1 2" key="1">
    <citation type="submission" date="2024-01" db="EMBL/GenBank/DDBJ databases">
        <title>Genomic insights into the taxonomy and metabolism of the cyanobacterium Pannus brasiliensis CCIBt3594.</title>
        <authorList>
            <person name="Machado M."/>
            <person name="Botero N.B."/>
            <person name="Andreote A.P.D."/>
            <person name="Feitosa A.M.T."/>
            <person name="Popin R."/>
            <person name="Sivonen K."/>
            <person name="Fiore M.F."/>
        </authorList>
    </citation>
    <scope>NUCLEOTIDE SEQUENCE [LARGE SCALE GENOMIC DNA]</scope>
    <source>
        <strain evidence="1 2">CCIBt3594</strain>
    </source>
</reference>
<evidence type="ECO:0000313" key="2">
    <source>
        <dbReference type="Proteomes" id="UP001328733"/>
    </source>
</evidence>
<sequence length="119" mass="14057">MTTERWDDERLDRLASTVENLSLRMNEFAERDIQLASTVGTTSLRVNDLRKSIGQTTHNVDMLVGAVNAFIERDNERRQEIERSRQESEAYRRENDQRFNILLEEIRFLVRRLGSERGD</sequence>
<proteinExistence type="predicted"/>
<dbReference type="AlphaFoldDB" id="A0AAW9QYZ6"/>
<evidence type="ECO:0000313" key="1">
    <source>
        <dbReference type="EMBL" id="MEG3438861.1"/>
    </source>
</evidence>
<organism evidence="1 2">
    <name type="scientific">Pannus brasiliensis CCIBt3594</name>
    <dbReference type="NCBI Taxonomy" id="1427578"/>
    <lineage>
        <taxon>Bacteria</taxon>
        <taxon>Bacillati</taxon>
        <taxon>Cyanobacteriota</taxon>
        <taxon>Cyanophyceae</taxon>
        <taxon>Oscillatoriophycideae</taxon>
        <taxon>Chroococcales</taxon>
        <taxon>Microcystaceae</taxon>
        <taxon>Pannus</taxon>
    </lineage>
</organism>
<comment type="caution">
    <text evidence="1">The sequence shown here is derived from an EMBL/GenBank/DDBJ whole genome shotgun (WGS) entry which is preliminary data.</text>
</comment>
<name>A0AAW9QYZ6_9CHRO</name>
<dbReference type="Proteomes" id="UP001328733">
    <property type="component" value="Unassembled WGS sequence"/>
</dbReference>
<gene>
    <name evidence="1" type="ORF">V0288_17165</name>
</gene>
<dbReference type="RefSeq" id="WP_332866343.1">
    <property type="nucleotide sequence ID" value="NZ_JBAFSM010000036.1"/>
</dbReference>
<protein>
    <submittedName>
        <fullName evidence="1">Uncharacterized protein</fullName>
    </submittedName>
</protein>
<keyword evidence="2" id="KW-1185">Reference proteome</keyword>